<feature type="signal peptide" evidence="1">
    <location>
        <begin position="1"/>
        <end position="27"/>
    </location>
</feature>
<proteinExistence type="predicted"/>
<keyword evidence="3" id="KW-1185">Reference proteome</keyword>
<evidence type="ECO:0000313" key="2">
    <source>
        <dbReference type="EMBL" id="MPC50859.1"/>
    </source>
</evidence>
<keyword evidence="1" id="KW-0732">Signal</keyword>
<feature type="chain" id="PRO_5022847632" evidence="1">
    <location>
        <begin position="28"/>
        <end position="69"/>
    </location>
</feature>
<comment type="caution">
    <text evidence="2">The sequence shown here is derived from an EMBL/GenBank/DDBJ whole genome shotgun (WGS) entry which is preliminary data.</text>
</comment>
<organism evidence="2 3">
    <name type="scientific">Portunus trituberculatus</name>
    <name type="common">Swimming crab</name>
    <name type="synonym">Neptunus trituberculatus</name>
    <dbReference type="NCBI Taxonomy" id="210409"/>
    <lineage>
        <taxon>Eukaryota</taxon>
        <taxon>Metazoa</taxon>
        <taxon>Ecdysozoa</taxon>
        <taxon>Arthropoda</taxon>
        <taxon>Crustacea</taxon>
        <taxon>Multicrustacea</taxon>
        <taxon>Malacostraca</taxon>
        <taxon>Eumalacostraca</taxon>
        <taxon>Eucarida</taxon>
        <taxon>Decapoda</taxon>
        <taxon>Pleocyemata</taxon>
        <taxon>Brachyura</taxon>
        <taxon>Eubrachyura</taxon>
        <taxon>Portunoidea</taxon>
        <taxon>Portunidae</taxon>
        <taxon>Portuninae</taxon>
        <taxon>Portunus</taxon>
    </lineage>
</organism>
<dbReference type="Proteomes" id="UP000324222">
    <property type="component" value="Unassembled WGS sequence"/>
</dbReference>
<evidence type="ECO:0000313" key="3">
    <source>
        <dbReference type="Proteomes" id="UP000324222"/>
    </source>
</evidence>
<dbReference type="AlphaFoldDB" id="A0A5B7G013"/>
<sequence>MRVRRPLFASGDVFSLVFLLQELEAGASVRPRGPELSPLPLQGGAGHQGAVAGTAVAPAPGSLHLMVRQ</sequence>
<accession>A0A5B7G013</accession>
<evidence type="ECO:0000256" key="1">
    <source>
        <dbReference type="SAM" id="SignalP"/>
    </source>
</evidence>
<name>A0A5B7G013_PORTR</name>
<reference evidence="2 3" key="1">
    <citation type="submission" date="2019-05" db="EMBL/GenBank/DDBJ databases">
        <title>Another draft genome of Portunus trituberculatus and its Hox gene families provides insights of decapod evolution.</title>
        <authorList>
            <person name="Jeong J.-H."/>
            <person name="Song I."/>
            <person name="Kim S."/>
            <person name="Choi T."/>
            <person name="Kim D."/>
            <person name="Ryu S."/>
            <person name="Kim W."/>
        </authorList>
    </citation>
    <scope>NUCLEOTIDE SEQUENCE [LARGE SCALE GENOMIC DNA]</scope>
    <source>
        <tissue evidence="2">Muscle</tissue>
    </source>
</reference>
<gene>
    <name evidence="2" type="ORF">E2C01_044693</name>
</gene>
<protein>
    <submittedName>
        <fullName evidence="2">Uncharacterized protein</fullName>
    </submittedName>
</protein>
<dbReference type="EMBL" id="VSRR010009770">
    <property type="protein sequence ID" value="MPC50859.1"/>
    <property type="molecule type" value="Genomic_DNA"/>
</dbReference>